<keyword evidence="4" id="KW-1185">Reference proteome</keyword>
<feature type="region of interest" description="Disordered" evidence="1">
    <location>
        <begin position="68"/>
        <end position="114"/>
    </location>
</feature>
<feature type="signal peptide" evidence="2">
    <location>
        <begin position="1"/>
        <end position="26"/>
    </location>
</feature>
<evidence type="ECO:0000313" key="3">
    <source>
        <dbReference type="EMBL" id="KAJ3180764.1"/>
    </source>
</evidence>
<sequence length="165" mass="16996">MPKTITNKRLLFIIATLLVPAVSVSSAPLKIDPTFSRFHGSSPSLATPSPSVATPSSAAASSSSLINLLTPPSATTSGGSSNVLHQRQAGPGLLQLLPLSRPDGARPRQPERRMSMPAVSVVAVSGSNPLLRRDGDPETVVVISGDADESYADTTEGGMVVVDGR</sequence>
<feature type="compositionally biased region" description="Basic and acidic residues" evidence="1">
    <location>
        <begin position="103"/>
        <end position="114"/>
    </location>
</feature>
<reference evidence="3" key="1">
    <citation type="submission" date="2020-05" db="EMBL/GenBank/DDBJ databases">
        <title>Phylogenomic resolution of chytrid fungi.</title>
        <authorList>
            <person name="Stajich J.E."/>
            <person name="Amses K."/>
            <person name="Simmons R."/>
            <person name="Seto K."/>
            <person name="Myers J."/>
            <person name="Bonds A."/>
            <person name="Quandt C.A."/>
            <person name="Barry K."/>
            <person name="Liu P."/>
            <person name="Grigoriev I."/>
            <person name="Longcore J.E."/>
            <person name="James T.Y."/>
        </authorList>
    </citation>
    <scope>NUCLEOTIDE SEQUENCE</scope>
    <source>
        <strain evidence="3">JEL0379</strain>
    </source>
</reference>
<evidence type="ECO:0000313" key="4">
    <source>
        <dbReference type="Proteomes" id="UP001212152"/>
    </source>
</evidence>
<evidence type="ECO:0000256" key="1">
    <source>
        <dbReference type="SAM" id="MobiDB-lite"/>
    </source>
</evidence>
<dbReference type="AlphaFoldDB" id="A0AAD5TPJ3"/>
<keyword evidence="2" id="KW-0732">Signal</keyword>
<dbReference type="Proteomes" id="UP001212152">
    <property type="component" value="Unassembled WGS sequence"/>
</dbReference>
<gene>
    <name evidence="3" type="ORF">HDU87_001877</name>
</gene>
<feature type="chain" id="PRO_5042030054" evidence="2">
    <location>
        <begin position="27"/>
        <end position="165"/>
    </location>
</feature>
<accession>A0AAD5TPJ3</accession>
<organism evidence="3 4">
    <name type="scientific">Geranomyces variabilis</name>
    <dbReference type="NCBI Taxonomy" id="109894"/>
    <lineage>
        <taxon>Eukaryota</taxon>
        <taxon>Fungi</taxon>
        <taxon>Fungi incertae sedis</taxon>
        <taxon>Chytridiomycota</taxon>
        <taxon>Chytridiomycota incertae sedis</taxon>
        <taxon>Chytridiomycetes</taxon>
        <taxon>Spizellomycetales</taxon>
        <taxon>Powellomycetaceae</taxon>
        <taxon>Geranomyces</taxon>
    </lineage>
</organism>
<comment type="caution">
    <text evidence="3">The sequence shown here is derived from an EMBL/GenBank/DDBJ whole genome shotgun (WGS) entry which is preliminary data.</text>
</comment>
<feature type="compositionally biased region" description="Low complexity" evidence="1">
    <location>
        <begin position="88"/>
        <end position="99"/>
    </location>
</feature>
<protein>
    <submittedName>
        <fullName evidence="3">Uncharacterized protein</fullName>
    </submittedName>
</protein>
<feature type="compositionally biased region" description="Low complexity" evidence="1">
    <location>
        <begin position="68"/>
        <end position="81"/>
    </location>
</feature>
<dbReference type="EMBL" id="JADGJQ010000015">
    <property type="protein sequence ID" value="KAJ3180764.1"/>
    <property type="molecule type" value="Genomic_DNA"/>
</dbReference>
<name>A0AAD5TPJ3_9FUNG</name>
<proteinExistence type="predicted"/>
<evidence type="ECO:0000256" key="2">
    <source>
        <dbReference type="SAM" id="SignalP"/>
    </source>
</evidence>